<keyword evidence="8" id="KW-1185">Reference proteome</keyword>
<dbReference type="InterPro" id="IPR003439">
    <property type="entry name" value="ABC_transporter-like_ATP-bd"/>
</dbReference>
<dbReference type="GO" id="GO:0016887">
    <property type="term" value="F:ATP hydrolysis activity"/>
    <property type="evidence" value="ECO:0007669"/>
    <property type="project" value="InterPro"/>
</dbReference>
<dbReference type="PANTHER" id="PTHR46743">
    <property type="entry name" value="TEICHOIC ACIDS EXPORT ATP-BINDING PROTEIN TAGH"/>
    <property type="match status" value="1"/>
</dbReference>
<dbReference type="InterPro" id="IPR050683">
    <property type="entry name" value="Bact_Polysacc_Export_ATP-bd"/>
</dbReference>
<reference evidence="7 8" key="2">
    <citation type="journal article" date="2011" name="J. Bacteriol.">
        <title>Genomes of three methylotrophs from a single niche uncover genetic and metabolic divergence of Methylophilaceae.</title>
        <authorList>
            <person name="Lapidus A."/>
            <person name="Clum A."/>
            <person name="Labutti K."/>
            <person name="Kaluzhnaya M.G."/>
            <person name="Lim S."/>
            <person name="Beck D.A."/>
            <person name="Glavina Del Rio T."/>
            <person name="Nolan M."/>
            <person name="Mavromatis K."/>
            <person name="Huntemann M."/>
            <person name="Lucas S."/>
            <person name="Lidstrom M.E."/>
            <person name="Ivanova N."/>
            <person name="Chistoserdova L."/>
        </authorList>
    </citation>
    <scope>NUCLEOTIDE SEQUENCE [LARGE SCALE GENOMIC DNA]</scope>
    <source>
        <strain evidence="8">JLW8 / ATCC BAA-1282 / DSM 17540</strain>
    </source>
</reference>
<evidence type="ECO:0000256" key="3">
    <source>
        <dbReference type="ARBA" id="ARBA00022475"/>
    </source>
</evidence>
<evidence type="ECO:0000256" key="2">
    <source>
        <dbReference type="ARBA" id="ARBA00022448"/>
    </source>
</evidence>
<dbReference type="SUPFAM" id="SSF52540">
    <property type="entry name" value="P-loop containing nucleoside triphosphate hydrolases"/>
    <property type="match status" value="1"/>
</dbReference>
<dbReference type="PROSITE" id="PS50893">
    <property type="entry name" value="ABC_TRANSPORTER_2"/>
    <property type="match status" value="1"/>
</dbReference>
<dbReference type="KEGG" id="mmb:Mmol_1029"/>
<keyword evidence="5" id="KW-0067">ATP-binding</keyword>
<dbReference type="HOGENOM" id="CLU_000604_101_4_4"/>
<evidence type="ECO:0000259" key="6">
    <source>
        <dbReference type="PROSITE" id="PS50893"/>
    </source>
</evidence>
<dbReference type="AlphaFoldDB" id="C6WVI9"/>
<feature type="domain" description="ABC transporter" evidence="6">
    <location>
        <begin position="42"/>
        <end position="264"/>
    </location>
</feature>
<dbReference type="InterPro" id="IPR015860">
    <property type="entry name" value="ABC_transpr_TagH-like"/>
</dbReference>
<name>C6WVI9_METML</name>
<dbReference type="eggNOG" id="COG1134">
    <property type="taxonomic scope" value="Bacteria"/>
</dbReference>
<dbReference type="SMART" id="SM00382">
    <property type="entry name" value="AAA"/>
    <property type="match status" value="1"/>
</dbReference>
<gene>
    <name evidence="7" type="ordered locus">Mmol_1029</name>
</gene>
<proteinExistence type="inferred from homology"/>
<dbReference type="InterPro" id="IPR003593">
    <property type="entry name" value="AAA+_ATPase"/>
</dbReference>
<reference evidence="8" key="1">
    <citation type="submission" date="2009-07" db="EMBL/GenBank/DDBJ databases">
        <title>Complete sequence of Methylotenera mobilis JLW8.</title>
        <authorList>
            <consortium name="US DOE Joint Genome Institute"/>
            <person name="Lucas S."/>
            <person name="Copeland A."/>
            <person name="Lapidus A."/>
            <person name="Glavina del Rio T."/>
            <person name="Tice H."/>
            <person name="Bruce D."/>
            <person name="Goodwin L."/>
            <person name="Pitluck S."/>
            <person name="LaButti K.M."/>
            <person name="Clum A."/>
            <person name="Larimer F."/>
            <person name="Land M."/>
            <person name="Hauser L."/>
            <person name="Kyrpides N."/>
            <person name="Mikhailova N."/>
            <person name="Kayluzhnaya M."/>
            <person name="Chistoserdova L."/>
        </authorList>
    </citation>
    <scope>NUCLEOTIDE SEQUENCE [LARGE SCALE GENOMIC DNA]</scope>
    <source>
        <strain evidence="8">JLW8 / ATCC BAA-1282 / DSM 17540</strain>
    </source>
</reference>
<keyword evidence="3" id="KW-0472">Membrane</keyword>
<keyword evidence="3" id="KW-1003">Cell membrane</keyword>
<evidence type="ECO:0000256" key="4">
    <source>
        <dbReference type="ARBA" id="ARBA00022741"/>
    </source>
</evidence>
<dbReference type="InterPro" id="IPR027417">
    <property type="entry name" value="P-loop_NTPase"/>
</dbReference>
<dbReference type="EMBL" id="CP001672">
    <property type="protein sequence ID" value="ACT47938.1"/>
    <property type="molecule type" value="Genomic_DNA"/>
</dbReference>
<comment type="similarity">
    <text evidence="1">Belongs to the ABC transporter superfamily.</text>
</comment>
<protein>
    <submittedName>
        <fullName evidence="7">ABC transporter related</fullName>
    </submittedName>
</protein>
<dbReference type="GO" id="GO:0140359">
    <property type="term" value="F:ABC-type transporter activity"/>
    <property type="evidence" value="ECO:0007669"/>
    <property type="project" value="InterPro"/>
</dbReference>
<evidence type="ECO:0000256" key="5">
    <source>
        <dbReference type="ARBA" id="ARBA00022840"/>
    </source>
</evidence>
<dbReference type="PANTHER" id="PTHR46743:SF2">
    <property type="entry name" value="TEICHOIC ACIDS EXPORT ATP-BINDING PROTEIN TAGH"/>
    <property type="match status" value="1"/>
</dbReference>
<dbReference type="CDD" id="cd03220">
    <property type="entry name" value="ABC_KpsT_Wzt"/>
    <property type="match status" value="1"/>
</dbReference>
<dbReference type="GO" id="GO:0005524">
    <property type="term" value="F:ATP binding"/>
    <property type="evidence" value="ECO:0007669"/>
    <property type="project" value="UniProtKB-KW"/>
</dbReference>
<sequence>MSSVIQVESISKSYLIQHKQSAKYRSIREEIMFGLNNVIGRRQSSQVGKQVTDEVFWALDDVSFSIGAGERVGVIGRNGAGKSTLLKILSRITKPTKGKIQLVGKLGSLLEVGTGFHPELTGRENIYLNGAILGMGSAEIKSKFDEIVEFAEIEKFLDTPVKRYSSGMYVKLAFSVAAHLEPDLLILDEVLAVGDQRFQKKCFDQIRKLGKDSGRAVILVSHNMSAISQICSRCLLLDKGRLVADGETNNVLAQYALQDFEMGLGDKVDLSHHENREGNAEKARVSWLQIATSDDSSKLVYIGSDLLIRFSVNFFTTMQQEDITLAVEISTTSGYQMANMLASDSGFKSGVNVGEYVFEVHLDDVRFYPGEYSVNIWIGDSSSSPIDYVIECGKFEVSEGGDKVFRRLPSGTAMQFLTPKWKLSTI</sequence>
<dbReference type="Gene3D" id="3.40.50.300">
    <property type="entry name" value="P-loop containing nucleotide triphosphate hydrolases"/>
    <property type="match status" value="1"/>
</dbReference>
<dbReference type="Proteomes" id="UP000002742">
    <property type="component" value="Chromosome"/>
</dbReference>
<evidence type="ECO:0000313" key="7">
    <source>
        <dbReference type="EMBL" id="ACT47938.1"/>
    </source>
</evidence>
<keyword evidence="4" id="KW-0547">Nucleotide-binding</keyword>
<dbReference type="GO" id="GO:0016020">
    <property type="term" value="C:membrane"/>
    <property type="evidence" value="ECO:0007669"/>
    <property type="project" value="InterPro"/>
</dbReference>
<keyword evidence="2" id="KW-0813">Transport</keyword>
<evidence type="ECO:0000313" key="8">
    <source>
        <dbReference type="Proteomes" id="UP000002742"/>
    </source>
</evidence>
<dbReference type="STRING" id="583345.Mmol_1029"/>
<evidence type="ECO:0000256" key="1">
    <source>
        <dbReference type="ARBA" id="ARBA00005417"/>
    </source>
</evidence>
<dbReference type="RefSeq" id="WP_015831973.1">
    <property type="nucleotide sequence ID" value="NC_012968.1"/>
</dbReference>
<dbReference type="Pfam" id="PF00005">
    <property type="entry name" value="ABC_tran"/>
    <property type="match status" value="1"/>
</dbReference>
<accession>C6WVI9</accession>
<organism evidence="7 8">
    <name type="scientific">Methylotenera mobilis (strain JLW8 / ATCC BAA-1282 / DSM 17540)</name>
    <dbReference type="NCBI Taxonomy" id="583345"/>
    <lineage>
        <taxon>Bacteria</taxon>
        <taxon>Pseudomonadati</taxon>
        <taxon>Pseudomonadota</taxon>
        <taxon>Betaproteobacteria</taxon>
        <taxon>Nitrosomonadales</taxon>
        <taxon>Methylophilaceae</taxon>
        <taxon>Methylotenera</taxon>
    </lineage>
</organism>